<dbReference type="Gene3D" id="2.40.70.10">
    <property type="entry name" value="Acid Proteases"/>
    <property type="match status" value="1"/>
</dbReference>
<dbReference type="GO" id="GO:0006508">
    <property type="term" value="P:proteolysis"/>
    <property type="evidence" value="ECO:0007669"/>
    <property type="project" value="UniProtKB-KW"/>
</dbReference>
<evidence type="ECO:0000256" key="1">
    <source>
        <dbReference type="ARBA" id="ARBA00007447"/>
    </source>
</evidence>
<dbReference type="InterPro" id="IPR051708">
    <property type="entry name" value="Plant_Aspart_Prot_A1"/>
</dbReference>
<proteinExistence type="inferred from homology"/>
<protein>
    <submittedName>
        <fullName evidence="6">Protein ASPARTIC PROTEASE IN GUARD CELL 1</fullName>
    </submittedName>
</protein>
<sequence>MMMKRLSKYLTVLVIVALLISVVPLSSSTSFSVELIDPANPKHPFYEPYQYNTTSAPTIHTPVLRSGWQYYVSFSLGNPALQLLGAMDLASDLTWIQCQSCKPCAPLPDGAHDFEPQRSSTYNTVRCRFGPCKYSVKYADGSTSTGIISTDMLKLGNGMFRYPIQFGCGNANMGLSGVVGLGEGKLSIVGQLNGPRTFSYGLVPGSSVLTFGGPTVWGSRTLILPMRVHSLHTGIGLAVMQGVVEKACRGLMNFQESQT</sequence>
<feature type="signal peptide" evidence="4">
    <location>
        <begin position="1"/>
        <end position="28"/>
    </location>
</feature>
<dbReference type="PROSITE" id="PS51767">
    <property type="entry name" value="PEPTIDASE_A1"/>
    <property type="match status" value="1"/>
</dbReference>
<evidence type="ECO:0000313" key="6">
    <source>
        <dbReference type="EMBL" id="CAA0827161.1"/>
    </source>
</evidence>
<dbReference type="Pfam" id="PF14543">
    <property type="entry name" value="TAXi_N"/>
    <property type="match status" value="1"/>
</dbReference>
<dbReference type="InterPro" id="IPR033121">
    <property type="entry name" value="PEPTIDASE_A1"/>
</dbReference>
<dbReference type="SUPFAM" id="SSF50630">
    <property type="entry name" value="Acid proteases"/>
    <property type="match status" value="1"/>
</dbReference>
<dbReference type="OrthoDB" id="2747330at2759"/>
<dbReference type="GO" id="GO:0008233">
    <property type="term" value="F:peptidase activity"/>
    <property type="evidence" value="ECO:0007669"/>
    <property type="project" value="UniProtKB-KW"/>
</dbReference>
<keyword evidence="3" id="KW-0378">Hydrolase</keyword>
<dbReference type="Proteomes" id="UP001153555">
    <property type="component" value="Unassembled WGS sequence"/>
</dbReference>
<name>A0A9N7NBV5_STRHE</name>
<feature type="chain" id="PRO_5040276209" evidence="4">
    <location>
        <begin position="29"/>
        <end position="259"/>
    </location>
</feature>
<keyword evidence="4" id="KW-0732">Signal</keyword>
<dbReference type="PANTHER" id="PTHR47967">
    <property type="entry name" value="OS07G0603500 PROTEIN-RELATED"/>
    <property type="match status" value="1"/>
</dbReference>
<evidence type="ECO:0000256" key="4">
    <source>
        <dbReference type="SAM" id="SignalP"/>
    </source>
</evidence>
<dbReference type="InterPro" id="IPR032861">
    <property type="entry name" value="TAXi_N"/>
</dbReference>
<comment type="caution">
    <text evidence="6">The sequence shown here is derived from an EMBL/GenBank/DDBJ whole genome shotgun (WGS) entry which is preliminary data.</text>
</comment>
<dbReference type="AlphaFoldDB" id="A0A9N7NBV5"/>
<dbReference type="InterPro" id="IPR021109">
    <property type="entry name" value="Peptidase_aspartic_dom_sf"/>
</dbReference>
<feature type="domain" description="Peptidase A1" evidence="5">
    <location>
        <begin position="70"/>
        <end position="259"/>
    </location>
</feature>
<organism evidence="6 7">
    <name type="scientific">Striga hermonthica</name>
    <name type="common">Purple witchweed</name>
    <name type="synonym">Buchnera hermonthica</name>
    <dbReference type="NCBI Taxonomy" id="68872"/>
    <lineage>
        <taxon>Eukaryota</taxon>
        <taxon>Viridiplantae</taxon>
        <taxon>Streptophyta</taxon>
        <taxon>Embryophyta</taxon>
        <taxon>Tracheophyta</taxon>
        <taxon>Spermatophyta</taxon>
        <taxon>Magnoliopsida</taxon>
        <taxon>eudicotyledons</taxon>
        <taxon>Gunneridae</taxon>
        <taxon>Pentapetalae</taxon>
        <taxon>asterids</taxon>
        <taxon>lamiids</taxon>
        <taxon>Lamiales</taxon>
        <taxon>Orobanchaceae</taxon>
        <taxon>Buchnereae</taxon>
        <taxon>Striga</taxon>
    </lineage>
</organism>
<comment type="similarity">
    <text evidence="1">Belongs to the peptidase A1 family.</text>
</comment>
<evidence type="ECO:0000259" key="5">
    <source>
        <dbReference type="PROSITE" id="PS51767"/>
    </source>
</evidence>
<evidence type="ECO:0000256" key="2">
    <source>
        <dbReference type="ARBA" id="ARBA00022670"/>
    </source>
</evidence>
<accession>A0A9N7NBV5</accession>
<dbReference type="PANTHER" id="PTHR47967:SF128">
    <property type="entry name" value="ASPARTIC PROTEINASE CDR1-LIKE"/>
    <property type="match status" value="1"/>
</dbReference>
<evidence type="ECO:0000313" key="7">
    <source>
        <dbReference type="Proteomes" id="UP001153555"/>
    </source>
</evidence>
<evidence type="ECO:0000256" key="3">
    <source>
        <dbReference type="ARBA" id="ARBA00022801"/>
    </source>
</evidence>
<dbReference type="EMBL" id="CACSLK010027751">
    <property type="protein sequence ID" value="CAA0827161.1"/>
    <property type="molecule type" value="Genomic_DNA"/>
</dbReference>
<reference evidence="6" key="1">
    <citation type="submission" date="2019-12" db="EMBL/GenBank/DDBJ databases">
        <authorList>
            <person name="Scholes J."/>
        </authorList>
    </citation>
    <scope>NUCLEOTIDE SEQUENCE</scope>
</reference>
<keyword evidence="2 6" id="KW-0645">Protease</keyword>
<keyword evidence="7" id="KW-1185">Reference proteome</keyword>
<dbReference type="GO" id="GO:0005576">
    <property type="term" value="C:extracellular region"/>
    <property type="evidence" value="ECO:0007669"/>
    <property type="project" value="TreeGrafter"/>
</dbReference>
<gene>
    <name evidence="6" type="ORF">SHERM_22856</name>
</gene>